<dbReference type="Proteomes" id="UP000274504">
    <property type="component" value="Unassembled WGS sequence"/>
</dbReference>
<dbReference type="PANTHER" id="PTHR10953:SF102">
    <property type="entry name" value="ADENYLYLTRANSFERASE AND SULFURTRANSFERASE MOCS3"/>
    <property type="match status" value="1"/>
</dbReference>
<feature type="transmembrane region" description="Helical" evidence="2">
    <location>
        <begin position="39"/>
        <end position="57"/>
    </location>
</feature>
<dbReference type="EMBL" id="UYSG01000489">
    <property type="protein sequence ID" value="VDL19611.1"/>
    <property type="molecule type" value="Genomic_DNA"/>
</dbReference>
<feature type="domain" description="Rhodanese" evidence="3">
    <location>
        <begin position="320"/>
        <end position="443"/>
    </location>
</feature>
<keyword evidence="2" id="KW-1133">Transmembrane helix</keyword>
<dbReference type="Gene3D" id="3.40.250.10">
    <property type="entry name" value="Rhodanese-like domain"/>
    <property type="match status" value="1"/>
</dbReference>
<dbReference type="InterPro" id="IPR036873">
    <property type="entry name" value="Rhodanese-like_dom_sf"/>
</dbReference>
<dbReference type="Gene3D" id="3.40.50.720">
    <property type="entry name" value="NAD(P)-binding Rossmann-like Domain"/>
    <property type="match status" value="1"/>
</dbReference>
<dbReference type="SUPFAM" id="SSF69572">
    <property type="entry name" value="Activating enzymes of the ubiquitin-like proteins"/>
    <property type="match status" value="1"/>
</dbReference>
<keyword evidence="2" id="KW-0812">Transmembrane</keyword>
<keyword evidence="2" id="KW-0472">Membrane</keyword>
<dbReference type="STRING" id="6216.A0A0R3SC77"/>
<evidence type="ECO:0000313" key="4">
    <source>
        <dbReference type="EMBL" id="VDL19611.1"/>
    </source>
</evidence>
<dbReference type="OrthoDB" id="10261062at2759"/>
<dbReference type="AlphaFoldDB" id="A0A0R3SC77"/>
<dbReference type="PROSITE" id="PS50206">
    <property type="entry name" value="RHODANESE_3"/>
    <property type="match status" value="1"/>
</dbReference>
<dbReference type="InterPro" id="IPR035985">
    <property type="entry name" value="Ubiquitin-activating_enz"/>
</dbReference>
<dbReference type="GO" id="GO:0004792">
    <property type="term" value="F:thiosulfate-cyanide sulfurtransferase activity"/>
    <property type="evidence" value="ECO:0007669"/>
    <property type="project" value="TreeGrafter"/>
</dbReference>
<sequence length="448" mass="49564">MHRKEKCDLSKEDISRFSRQLLIPDFGPSKQIKLRNSRVLVVGCGGLGCPVGIYLASCGVGHITLVDDDVVEVANLHRQVMHTEANVGRPKVESLCEGMKKFVCLTHFRLFSHPFSHLSHFLALAHDLVLDCTDNVATRYLLNDACAACGPIPLVSGSALRYEGQMTVYLTSHLQNGASHEAKRQKMIEEERIPCFRCLNPSPPPAVQSCSDAGVLGVGIIGIHQASEAIKILSGIGESIAGNLFIFDLERNVTKKIALRKARPDCPTCNPANRITREKVKATNYAYFCGAPSNDKPRSSNKQLHSTRLSVQELKALRDSGEPHLLIDIRSPVEVEICRLNNCLYIPLKELYREANLELVRNEIKAAHAKAPETPYSVILLCRRGNTSNANVRQYEEALKRKLNTNDSSTDLSALENGNSRTEVPIIVKDVAGGLQAWSEMDDEFPIY</sequence>
<organism evidence="6">
    <name type="scientific">Hymenolepis diminuta</name>
    <name type="common">Rat tapeworm</name>
    <dbReference type="NCBI Taxonomy" id="6216"/>
    <lineage>
        <taxon>Eukaryota</taxon>
        <taxon>Metazoa</taxon>
        <taxon>Spiralia</taxon>
        <taxon>Lophotrochozoa</taxon>
        <taxon>Platyhelminthes</taxon>
        <taxon>Cestoda</taxon>
        <taxon>Eucestoda</taxon>
        <taxon>Cyclophyllidea</taxon>
        <taxon>Hymenolepididae</taxon>
        <taxon>Hymenolepis</taxon>
    </lineage>
</organism>
<keyword evidence="1" id="KW-0501">Molybdenum cofactor biosynthesis</keyword>
<protein>
    <submittedName>
        <fullName evidence="6">Rhodanese domain-containing protein</fullName>
    </submittedName>
</protein>
<dbReference type="GO" id="GO:0006777">
    <property type="term" value="P:Mo-molybdopterin cofactor biosynthetic process"/>
    <property type="evidence" value="ECO:0007669"/>
    <property type="project" value="UniProtKB-KW"/>
</dbReference>
<dbReference type="GO" id="GO:0005737">
    <property type="term" value="C:cytoplasm"/>
    <property type="evidence" value="ECO:0007669"/>
    <property type="project" value="TreeGrafter"/>
</dbReference>
<dbReference type="CDD" id="cd00757">
    <property type="entry name" value="ThiF_MoeB_HesA_family"/>
    <property type="match status" value="1"/>
</dbReference>
<evidence type="ECO:0000256" key="2">
    <source>
        <dbReference type="SAM" id="Phobius"/>
    </source>
</evidence>
<accession>A0A0R3SC77</accession>
<reference evidence="6" key="1">
    <citation type="submission" date="2017-02" db="UniProtKB">
        <authorList>
            <consortium name="WormBaseParasite"/>
        </authorList>
    </citation>
    <scope>IDENTIFICATION</scope>
</reference>
<name>A0A0R3SC77_HYMDI</name>
<evidence type="ECO:0000256" key="1">
    <source>
        <dbReference type="ARBA" id="ARBA00023150"/>
    </source>
</evidence>
<dbReference type="GO" id="GO:0032447">
    <property type="term" value="P:protein urmylation"/>
    <property type="evidence" value="ECO:0007669"/>
    <property type="project" value="TreeGrafter"/>
</dbReference>
<dbReference type="InterPro" id="IPR045886">
    <property type="entry name" value="ThiF/MoeB/HesA"/>
</dbReference>
<dbReference type="InterPro" id="IPR001763">
    <property type="entry name" value="Rhodanese-like_dom"/>
</dbReference>
<dbReference type="PANTHER" id="PTHR10953">
    <property type="entry name" value="UBIQUITIN-ACTIVATING ENZYME E1"/>
    <property type="match status" value="1"/>
</dbReference>
<dbReference type="SMART" id="SM00450">
    <property type="entry name" value="RHOD"/>
    <property type="match status" value="1"/>
</dbReference>
<dbReference type="GO" id="GO:0002143">
    <property type="term" value="P:tRNA wobble position uridine thiolation"/>
    <property type="evidence" value="ECO:0007669"/>
    <property type="project" value="TreeGrafter"/>
</dbReference>
<proteinExistence type="predicted"/>
<reference evidence="4 5" key="2">
    <citation type="submission" date="2018-11" db="EMBL/GenBank/DDBJ databases">
        <authorList>
            <consortium name="Pathogen Informatics"/>
        </authorList>
    </citation>
    <scope>NUCLEOTIDE SEQUENCE [LARGE SCALE GENOMIC DNA]</scope>
</reference>
<evidence type="ECO:0000259" key="3">
    <source>
        <dbReference type="PROSITE" id="PS50206"/>
    </source>
</evidence>
<dbReference type="GO" id="GO:0016779">
    <property type="term" value="F:nucleotidyltransferase activity"/>
    <property type="evidence" value="ECO:0007669"/>
    <property type="project" value="TreeGrafter"/>
</dbReference>
<evidence type="ECO:0000313" key="5">
    <source>
        <dbReference type="Proteomes" id="UP000274504"/>
    </source>
</evidence>
<evidence type="ECO:0000313" key="6">
    <source>
        <dbReference type="WBParaSite" id="HDID_0000214901-mRNA-1"/>
    </source>
</evidence>
<dbReference type="GO" id="GO:0042292">
    <property type="term" value="F:URM1 activating enzyme activity"/>
    <property type="evidence" value="ECO:0007669"/>
    <property type="project" value="TreeGrafter"/>
</dbReference>
<dbReference type="Pfam" id="PF00581">
    <property type="entry name" value="Rhodanese"/>
    <property type="match status" value="1"/>
</dbReference>
<dbReference type="Pfam" id="PF00899">
    <property type="entry name" value="ThiF"/>
    <property type="match status" value="1"/>
</dbReference>
<dbReference type="WBParaSite" id="HDID_0000214901-mRNA-1">
    <property type="protein sequence ID" value="HDID_0000214901-mRNA-1"/>
    <property type="gene ID" value="HDID_0000214901"/>
</dbReference>
<gene>
    <name evidence="4" type="ORF">HDID_LOCUS2150</name>
</gene>
<dbReference type="InterPro" id="IPR000594">
    <property type="entry name" value="ThiF_NAD_FAD-bd"/>
</dbReference>